<comment type="cofactor">
    <cofactor evidence="1">
        <name>FAD</name>
        <dbReference type="ChEBI" id="CHEBI:57692"/>
    </cofactor>
</comment>
<keyword evidence="3" id="KW-0560">Oxidoreductase</keyword>
<gene>
    <name evidence="6" type="ORF">MRS75_13865</name>
</gene>
<feature type="binding site" evidence="4">
    <location>
        <position position="395"/>
    </location>
    <ligand>
        <name>FAD</name>
        <dbReference type="ChEBI" id="CHEBI:57692"/>
    </ligand>
</feature>
<keyword evidence="7" id="KW-1185">Reference proteome</keyword>
<dbReference type="EMBL" id="JALDYZ010000007">
    <property type="protein sequence ID" value="MDI7923167.1"/>
    <property type="molecule type" value="Genomic_DNA"/>
</dbReference>
<evidence type="ECO:0000256" key="1">
    <source>
        <dbReference type="ARBA" id="ARBA00001974"/>
    </source>
</evidence>
<evidence type="ECO:0000256" key="2">
    <source>
        <dbReference type="ARBA" id="ARBA00005995"/>
    </source>
</evidence>
<dbReference type="AlphaFoldDB" id="A0AAE3QCC0"/>
<organism evidence="6 7">
    <name type="scientific">Ferirhizobium litorale</name>
    <dbReference type="NCBI Taxonomy" id="2927786"/>
    <lineage>
        <taxon>Bacteria</taxon>
        <taxon>Pseudomonadati</taxon>
        <taxon>Pseudomonadota</taxon>
        <taxon>Alphaproteobacteria</taxon>
        <taxon>Hyphomicrobiales</taxon>
        <taxon>Rhizobiaceae</taxon>
        <taxon>Ferirhizobium</taxon>
    </lineage>
</organism>
<accession>A0AAE3QCC0</accession>
<comment type="similarity">
    <text evidence="2">Belongs to the flavin monoamine oxidase family.</text>
</comment>
<evidence type="ECO:0000313" key="6">
    <source>
        <dbReference type="EMBL" id="MDI7923167.1"/>
    </source>
</evidence>
<dbReference type="Pfam" id="PF01593">
    <property type="entry name" value="Amino_oxidase"/>
    <property type="match status" value="1"/>
</dbReference>
<dbReference type="PANTHER" id="PTHR43563:SF1">
    <property type="entry name" value="AMINE OXIDASE [FLAVIN-CONTAINING] B"/>
    <property type="match status" value="1"/>
</dbReference>
<feature type="binding site" evidence="4">
    <location>
        <begin position="34"/>
        <end position="35"/>
    </location>
    <ligand>
        <name>FAD</name>
        <dbReference type="ChEBI" id="CHEBI:57692"/>
    </ligand>
</feature>
<dbReference type="SUPFAM" id="SSF54373">
    <property type="entry name" value="FAD-linked reductases, C-terminal domain"/>
    <property type="match status" value="1"/>
</dbReference>
<dbReference type="PANTHER" id="PTHR43563">
    <property type="entry name" value="AMINE OXIDASE"/>
    <property type="match status" value="1"/>
</dbReference>
<proteinExistence type="inferred from homology"/>
<feature type="binding site" evidence="4">
    <location>
        <position position="312"/>
    </location>
    <ligand>
        <name>substrate</name>
    </ligand>
</feature>
<reference evidence="6" key="1">
    <citation type="submission" date="2022-03" db="EMBL/GenBank/DDBJ databases">
        <title>Fererhizobium litorale gen. nov., sp. nov., isolated from sandy sediments of the Sea of Japan seashore.</title>
        <authorList>
            <person name="Romanenko L."/>
            <person name="Kurilenko V."/>
            <person name="Otstavnykh N."/>
            <person name="Svetashev V."/>
            <person name="Tekutyeva L."/>
            <person name="Isaeva M."/>
            <person name="Mikhailov V."/>
        </authorList>
    </citation>
    <scope>NUCLEOTIDE SEQUENCE</scope>
    <source>
        <strain evidence="6">KMM 9576</strain>
    </source>
</reference>
<evidence type="ECO:0000259" key="5">
    <source>
        <dbReference type="Pfam" id="PF01593"/>
    </source>
</evidence>
<sequence length="429" mass="46224">MGHVHDAIVVGAGFAGLSAAVDLVERGYDVGVLEARPRVGGRVESMVLEDGMRIDSGGQFLCADMPNVMALARHYGKTLVRPHMEGNFILQPPADEAESWRIYRESANLRERIKGLDPGDPSLAGLSVADWLAGQNASDDGARAFRSMIEGLWCRPIGEVPLWYLVSNDRRITNTRSELEYFLGETMHSLAGDLARDLGPRLCTATPVDRILTTNDAVEIRAGGGTFRARQVIVAVPPVMASRIVFEPGLPHALASALNAWKSGTVIKALLRYPRRFWRDDGLSGMVMWRDPAGLFACDVSRDGRGAALVVFAGGQLAVEWRQMARGVLQDAIVGKLAAALGPDARDATEISLRDWTDDPWSGGGYSDTIADASATSAEEIIRAGRAPIHFACSELSSSFPGYVEGAIVAGREAAHRVEANARARHARA</sequence>
<dbReference type="RefSeq" id="WP_311787479.1">
    <property type="nucleotide sequence ID" value="NZ_JALDYY010000009.1"/>
</dbReference>
<feature type="domain" description="Amine oxidase" evidence="5">
    <location>
        <begin position="14"/>
        <end position="418"/>
    </location>
</feature>
<feature type="binding site" evidence="4">
    <location>
        <position position="208"/>
    </location>
    <ligand>
        <name>FAD</name>
        <dbReference type="ChEBI" id="CHEBI:57692"/>
    </ligand>
</feature>
<dbReference type="InterPro" id="IPR001613">
    <property type="entry name" value="Flavin_amine_oxidase"/>
</dbReference>
<comment type="caution">
    <text evidence="6">The sequence shown here is derived from an EMBL/GenBank/DDBJ whole genome shotgun (WGS) entry which is preliminary data.</text>
</comment>
<evidence type="ECO:0000256" key="4">
    <source>
        <dbReference type="PIRSR" id="PIRSR601613-1"/>
    </source>
</evidence>
<protein>
    <submittedName>
        <fullName evidence="6">Flavin monoamine oxidase family protein</fullName>
    </submittedName>
</protein>
<evidence type="ECO:0000313" key="7">
    <source>
        <dbReference type="Proteomes" id="UP001161580"/>
    </source>
</evidence>
<name>A0AAE3QCC0_9HYPH</name>
<dbReference type="Proteomes" id="UP001161580">
    <property type="component" value="Unassembled WGS sequence"/>
</dbReference>
<evidence type="ECO:0000256" key="3">
    <source>
        <dbReference type="ARBA" id="ARBA00023002"/>
    </source>
</evidence>
<dbReference type="SUPFAM" id="SSF51905">
    <property type="entry name" value="FAD/NAD(P)-binding domain"/>
    <property type="match status" value="1"/>
</dbReference>
<dbReference type="InterPro" id="IPR036188">
    <property type="entry name" value="FAD/NAD-bd_sf"/>
</dbReference>
<dbReference type="InterPro" id="IPR002937">
    <property type="entry name" value="Amino_oxidase"/>
</dbReference>
<dbReference type="Gene3D" id="3.50.50.60">
    <property type="entry name" value="FAD/NAD(P)-binding domain"/>
    <property type="match status" value="1"/>
</dbReference>
<dbReference type="PRINTS" id="PR00757">
    <property type="entry name" value="AMINEOXDASEF"/>
</dbReference>
<dbReference type="GO" id="GO:0016491">
    <property type="term" value="F:oxidoreductase activity"/>
    <property type="evidence" value="ECO:0007669"/>
    <property type="project" value="UniProtKB-KW"/>
</dbReference>
<dbReference type="InterPro" id="IPR050703">
    <property type="entry name" value="Flavin_MAO"/>
</dbReference>